<gene>
    <name evidence="6 8" type="primary">Naglt1</name>
</gene>
<accession>A0A8I6A760</accession>
<organism evidence="6 7">
    <name type="scientific">Rattus norvegicus</name>
    <name type="common">Rat</name>
    <dbReference type="NCBI Taxonomy" id="10116"/>
    <lineage>
        <taxon>Eukaryota</taxon>
        <taxon>Metazoa</taxon>
        <taxon>Chordata</taxon>
        <taxon>Craniata</taxon>
        <taxon>Vertebrata</taxon>
        <taxon>Euteleostomi</taxon>
        <taxon>Mammalia</taxon>
        <taxon>Eutheria</taxon>
        <taxon>Euarchontoglires</taxon>
        <taxon>Glires</taxon>
        <taxon>Rodentia</taxon>
        <taxon>Myomorpha</taxon>
        <taxon>Muroidea</taxon>
        <taxon>Muridae</taxon>
        <taxon>Murinae</taxon>
        <taxon>Rattus</taxon>
    </lineage>
</organism>
<dbReference type="SUPFAM" id="SSF103473">
    <property type="entry name" value="MFS general substrate transporter"/>
    <property type="match status" value="1"/>
</dbReference>
<evidence type="ECO:0000256" key="2">
    <source>
        <dbReference type="ARBA" id="ARBA00008335"/>
    </source>
</evidence>
<keyword evidence="4" id="KW-1133">Transmembrane helix</keyword>
<keyword evidence="5" id="KW-0472">Membrane</keyword>
<dbReference type="PROSITE" id="PS50850">
    <property type="entry name" value="MFS"/>
    <property type="match status" value="1"/>
</dbReference>
<evidence type="ECO:0000256" key="5">
    <source>
        <dbReference type="ARBA" id="ARBA00023136"/>
    </source>
</evidence>
<dbReference type="RGD" id="631438">
    <property type="gene designation" value="Naglt1"/>
</dbReference>
<dbReference type="Proteomes" id="UP000002494">
    <property type="component" value="Chromosome 20"/>
</dbReference>
<keyword evidence="3" id="KW-0812">Transmembrane</keyword>
<dbReference type="InterPro" id="IPR020846">
    <property type="entry name" value="MFS_dom"/>
</dbReference>
<comment type="subcellular location">
    <subcellularLocation>
        <location evidence="1">Membrane</location>
        <topology evidence="1">Multi-pass membrane protein</topology>
    </subcellularLocation>
</comment>
<dbReference type="GeneTree" id="ENSGT00530000063320"/>
<reference evidence="6" key="1">
    <citation type="submission" date="2024-01" db="EMBL/GenBank/DDBJ databases">
        <title>GRCr8: a new rat reference genome assembly contstructed from accurate long reads and long range scaffolding.</title>
        <authorList>
            <person name="Doris P.A."/>
            <person name="Kalbfleisch T."/>
            <person name="Li K."/>
            <person name="Howe K."/>
            <person name="Wood J."/>
        </authorList>
    </citation>
    <scope>NUCLEOTIDE SEQUENCE [LARGE SCALE GENOMIC DNA]</scope>
    <source>
        <strain evidence="6">Brown Norway</strain>
    </source>
</reference>
<protein>
    <submittedName>
        <fullName evidence="6">Na+ dependent glucose transporter 1</fullName>
    </submittedName>
</protein>
<evidence type="ECO:0000256" key="4">
    <source>
        <dbReference type="ARBA" id="ARBA00022989"/>
    </source>
</evidence>
<name>A0A8I6A760_RAT</name>
<comment type="similarity">
    <text evidence="2">Belongs to the major facilitator superfamily.</text>
</comment>
<reference evidence="6" key="3">
    <citation type="submission" date="2025-09" db="UniProtKB">
        <authorList>
            <consortium name="Ensembl"/>
        </authorList>
    </citation>
    <scope>IDENTIFICATION</scope>
    <source>
        <strain evidence="6">Brown Norway</strain>
    </source>
</reference>
<evidence type="ECO:0000256" key="1">
    <source>
        <dbReference type="ARBA" id="ARBA00004141"/>
    </source>
</evidence>
<keyword evidence="7" id="KW-1185">Reference proteome</keyword>
<evidence type="ECO:0000313" key="6">
    <source>
        <dbReference type="Ensembl" id="ENSRNOP00000087398.1"/>
    </source>
</evidence>
<evidence type="ECO:0000313" key="7">
    <source>
        <dbReference type="Proteomes" id="UP000002494"/>
    </source>
</evidence>
<dbReference type="PANTHER" id="PTHR23121:SF11">
    <property type="entry name" value="MAJOR FACILITATOR SUPERFAMILY DOMAIN CONTAINING 4B5"/>
    <property type="match status" value="1"/>
</dbReference>
<proteinExistence type="inferred from homology"/>
<evidence type="ECO:0000256" key="3">
    <source>
        <dbReference type="ARBA" id="ARBA00022692"/>
    </source>
</evidence>
<dbReference type="Gene3D" id="1.20.1250.20">
    <property type="entry name" value="MFS general substrate transporter like domains"/>
    <property type="match status" value="1"/>
</dbReference>
<dbReference type="PANTHER" id="PTHR23121">
    <property type="entry name" value="SODIUM-DEPENDENT GLUCOSE TRANSPORTER 1"/>
    <property type="match status" value="1"/>
</dbReference>
<dbReference type="InterPro" id="IPR036259">
    <property type="entry name" value="MFS_trans_sf"/>
</dbReference>
<dbReference type="GO" id="GO:0022857">
    <property type="term" value="F:transmembrane transporter activity"/>
    <property type="evidence" value="ECO:0007669"/>
    <property type="project" value="InterPro"/>
</dbReference>
<evidence type="ECO:0000313" key="8">
    <source>
        <dbReference type="RGD" id="631438"/>
    </source>
</evidence>
<reference evidence="6" key="2">
    <citation type="submission" date="2025-08" db="UniProtKB">
        <authorList>
            <consortium name="Ensembl"/>
        </authorList>
    </citation>
    <scope>IDENTIFICATION</scope>
    <source>
        <strain evidence="6">Brown Norway</strain>
    </source>
</reference>
<sequence length="166" mass="17629">MESRGSGATAVEQHLLQSETPGKNGLQATSSDQVGRTLRWFTTVVLNAAFLGMGVSAAVLGPTFPDLARNVNRNISSLSEIFVGRALGYLGGSVVGGVLFDCMNHFLLLGLSHLLTAAGLYLTPFCKTAALLTAMMSITGVSFGVLDTDRVFLRWPPTTHPSKCRN</sequence>
<dbReference type="GO" id="GO:0016020">
    <property type="term" value="C:membrane"/>
    <property type="evidence" value="ECO:0007669"/>
    <property type="project" value="UniProtKB-SubCell"/>
</dbReference>
<dbReference type="AlphaFoldDB" id="A0A8I6A760"/>
<dbReference type="Ensembl" id="ENSRNOT00000097726.2">
    <property type="protein sequence ID" value="ENSRNOP00000087398.1"/>
    <property type="gene ID" value="ENSRNOG00000000590.8"/>
</dbReference>